<gene>
    <name evidence="2" type="ORF">MAM1_0461d10612</name>
</gene>
<reference evidence="2" key="1">
    <citation type="submission" date="2014-09" db="EMBL/GenBank/DDBJ databases">
        <title>Draft genome sequence of an oleaginous Mucoromycotina fungus Mucor ambiguus NBRC6742.</title>
        <authorList>
            <person name="Takeda I."/>
            <person name="Yamane N."/>
            <person name="Morita T."/>
            <person name="Tamano K."/>
            <person name="Machida M."/>
            <person name="Baker S."/>
            <person name="Koike H."/>
        </authorList>
    </citation>
    <scope>NUCLEOTIDE SEQUENCE</scope>
    <source>
        <strain evidence="2">NBRC 6742</strain>
    </source>
</reference>
<feature type="region of interest" description="Disordered" evidence="1">
    <location>
        <begin position="237"/>
        <end position="310"/>
    </location>
</feature>
<protein>
    <submittedName>
        <fullName evidence="2">Uncharacterized protein</fullName>
    </submittedName>
</protein>
<dbReference type="AlphaFoldDB" id="A0A0C9N8P4"/>
<dbReference type="EMBL" id="DF836750">
    <property type="protein sequence ID" value="GAN11058.1"/>
    <property type="molecule type" value="Genomic_DNA"/>
</dbReference>
<evidence type="ECO:0000313" key="3">
    <source>
        <dbReference type="Proteomes" id="UP000053815"/>
    </source>
</evidence>
<evidence type="ECO:0000256" key="1">
    <source>
        <dbReference type="SAM" id="MobiDB-lite"/>
    </source>
</evidence>
<feature type="compositionally biased region" description="Polar residues" evidence="1">
    <location>
        <begin position="241"/>
        <end position="263"/>
    </location>
</feature>
<organism evidence="2">
    <name type="scientific">Mucor ambiguus</name>
    <dbReference type="NCBI Taxonomy" id="91626"/>
    <lineage>
        <taxon>Eukaryota</taxon>
        <taxon>Fungi</taxon>
        <taxon>Fungi incertae sedis</taxon>
        <taxon>Mucoromycota</taxon>
        <taxon>Mucoromycotina</taxon>
        <taxon>Mucoromycetes</taxon>
        <taxon>Mucorales</taxon>
        <taxon>Mucorineae</taxon>
        <taxon>Mucoraceae</taxon>
        <taxon>Mucor</taxon>
    </lineage>
</organism>
<feature type="compositionally biased region" description="Polar residues" evidence="1">
    <location>
        <begin position="278"/>
        <end position="299"/>
    </location>
</feature>
<proteinExistence type="predicted"/>
<dbReference type="Proteomes" id="UP000053815">
    <property type="component" value="Unassembled WGS sequence"/>
</dbReference>
<accession>A0A0C9N8P4</accession>
<sequence length="379" mass="42371">MAPKKAEPINKAVDAIKPSPFVTRQQANLPTKDPSPNEDLMEALKALFLPKFEHITSEIHAIQFNFQHQFQDLEYAVLDRVAILEKENSHRSRRHPAAGNITWPPVPSPPNTPTLQASQNPLAGGLLYFTPISKNQGFTQHLVITALGRRNLSSVRRLLIEKAQFKKGSVLNNYLVPKAFSRYHPNNLGDPSFKDKSEEERTAKMQEIVAQKFRTTGLACKPTVQLAVARNFHRYKKISKHSPTSTKLQPRTPINSKATTQPPQGDLFSLLEPKDTNMGESTTQQPRSDSPNTSTNMDATASPVHHPSSAGSILSRYLTSQHLDILRLQQEAHAQSESSQQRLDMQLQAQKSIWSSHCGIASLNPQQVHITSLYVFSDE</sequence>
<evidence type="ECO:0000313" key="2">
    <source>
        <dbReference type="EMBL" id="GAN11058.1"/>
    </source>
</evidence>
<keyword evidence="3" id="KW-1185">Reference proteome</keyword>
<name>A0A0C9N8P4_9FUNG</name>